<evidence type="ECO:0000259" key="5">
    <source>
        <dbReference type="PROSITE" id="PS51898"/>
    </source>
</evidence>
<evidence type="ECO:0000313" key="6">
    <source>
        <dbReference type="EMBL" id="MFG6449797.1"/>
    </source>
</evidence>
<keyword evidence="3" id="KW-0238">DNA-binding</keyword>
<dbReference type="RefSeq" id="WP_394463362.1">
    <property type="nucleotide sequence ID" value="NZ_JBIGHZ010000006.1"/>
</dbReference>
<dbReference type="InterPro" id="IPR011010">
    <property type="entry name" value="DNA_brk_join_enz"/>
</dbReference>
<dbReference type="Pfam" id="PF00589">
    <property type="entry name" value="Phage_integrase"/>
    <property type="match status" value="1"/>
</dbReference>
<keyword evidence="1" id="KW-0159">Chromosome partition</keyword>
<dbReference type="InterPro" id="IPR013762">
    <property type="entry name" value="Integrase-like_cat_sf"/>
</dbReference>
<evidence type="ECO:0000256" key="1">
    <source>
        <dbReference type="ARBA" id="ARBA00022829"/>
    </source>
</evidence>
<evidence type="ECO:0000313" key="7">
    <source>
        <dbReference type="Proteomes" id="UP001606099"/>
    </source>
</evidence>
<dbReference type="PANTHER" id="PTHR30349:SF81">
    <property type="entry name" value="TYROSINE RECOMBINASE XERC"/>
    <property type="match status" value="1"/>
</dbReference>
<keyword evidence="4" id="KW-0233">DNA recombination</keyword>
<proteinExistence type="predicted"/>
<comment type="caution">
    <text evidence="6">The sequence shown here is derived from an EMBL/GenBank/DDBJ whole genome shotgun (WGS) entry which is preliminary data.</text>
</comment>
<dbReference type="InterPro" id="IPR010998">
    <property type="entry name" value="Integrase_recombinase_N"/>
</dbReference>
<gene>
    <name evidence="6" type="ORF">ACG0Z6_16345</name>
</gene>
<dbReference type="EMBL" id="JBIGHZ010000006">
    <property type="protein sequence ID" value="MFG6449797.1"/>
    <property type="molecule type" value="Genomic_DNA"/>
</dbReference>
<dbReference type="SUPFAM" id="SSF56349">
    <property type="entry name" value="DNA breaking-rejoining enzymes"/>
    <property type="match status" value="1"/>
</dbReference>
<organism evidence="6 7">
    <name type="scientific">Roseateles rivi</name>
    <dbReference type="NCBI Taxonomy" id="3299028"/>
    <lineage>
        <taxon>Bacteria</taxon>
        <taxon>Pseudomonadati</taxon>
        <taxon>Pseudomonadota</taxon>
        <taxon>Betaproteobacteria</taxon>
        <taxon>Burkholderiales</taxon>
        <taxon>Sphaerotilaceae</taxon>
        <taxon>Roseateles</taxon>
    </lineage>
</organism>
<dbReference type="PROSITE" id="PS51898">
    <property type="entry name" value="TYR_RECOMBINASE"/>
    <property type="match status" value="1"/>
</dbReference>
<evidence type="ECO:0000256" key="2">
    <source>
        <dbReference type="ARBA" id="ARBA00022908"/>
    </source>
</evidence>
<dbReference type="Gene3D" id="1.10.150.130">
    <property type="match status" value="1"/>
</dbReference>
<name>A0ABW7FZQ6_9BURK</name>
<accession>A0ABW7FZQ6</accession>
<reference evidence="6 7" key="1">
    <citation type="submission" date="2024-08" db="EMBL/GenBank/DDBJ databases">
        <authorList>
            <person name="Lu H."/>
        </authorList>
    </citation>
    <scope>NUCLEOTIDE SEQUENCE [LARGE SCALE GENOMIC DNA]</scope>
    <source>
        <strain evidence="6 7">BYS180W</strain>
    </source>
</reference>
<dbReference type="CDD" id="cd00799">
    <property type="entry name" value="INT_Cre_C"/>
    <property type="match status" value="1"/>
</dbReference>
<dbReference type="PANTHER" id="PTHR30349">
    <property type="entry name" value="PHAGE INTEGRASE-RELATED"/>
    <property type="match status" value="1"/>
</dbReference>
<dbReference type="InterPro" id="IPR050090">
    <property type="entry name" value="Tyrosine_recombinase_XerCD"/>
</dbReference>
<protein>
    <submittedName>
        <fullName evidence="6">Site-specific integrase</fullName>
    </submittedName>
</protein>
<keyword evidence="7" id="KW-1185">Reference proteome</keyword>
<dbReference type="Gene3D" id="1.10.443.10">
    <property type="entry name" value="Intergrase catalytic core"/>
    <property type="match status" value="1"/>
</dbReference>
<dbReference type="SUPFAM" id="SSF47823">
    <property type="entry name" value="lambda integrase-like, N-terminal domain"/>
    <property type="match status" value="1"/>
</dbReference>
<dbReference type="InterPro" id="IPR002104">
    <property type="entry name" value="Integrase_catalytic"/>
</dbReference>
<evidence type="ECO:0000256" key="4">
    <source>
        <dbReference type="ARBA" id="ARBA00023172"/>
    </source>
</evidence>
<evidence type="ECO:0000256" key="3">
    <source>
        <dbReference type="ARBA" id="ARBA00023125"/>
    </source>
</evidence>
<sequence length="364" mass="39548">MQIAEILPATMDPLELAARRAALDPAALDEVAEAAEAALLREGESENTLRSYRTALRYWAAWFQLRYGTPIALPVSVPTVVQFVVDHAQRQDGNGALAHELPDDLDQALVDGGFKAKLGAPALATVIHRVAVLSKVHQLRDVANPCEQPRVRELLSKARRAYAKRGALPRKKPALTKEPLEALLETCDDSLTGLRDRALLLFAFSSGGRRRSEVTSATIENTVREADDRFVFTLQFSKTNQSGEDRAENDKLIVGRAAHTLAAWLAAAQISEGALFRRVRRGDKIGEPLAAAAVNDIVKKRCALAGLSEKFSAHSLRSGFVTEAGRQGVPLGETMAMTGHRSIASVTGYFRAVQTEPKGARLLE</sequence>
<keyword evidence="2" id="KW-0229">DNA integration</keyword>
<dbReference type="Proteomes" id="UP001606099">
    <property type="component" value="Unassembled WGS sequence"/>
</dbReference>
<feature type="domain" description="Tyr recombinase" evidence="5">
    <location>
        <begin position="170"/>
        <end position="364"/>
    </location>
</feature>